<evidence type="ECO:0008006" key="3">
    <source>
        <dbReference type="Google" id="ProtNLM"/>
    </source>
</evidence>
<evidence type="ECO:0000313" key="1">
    <source>
        <dbReference type="EMBL" id="GAA3719520.1"/>
    </source>
</evidence>
<reference evidence="2" key="1">
    <citation type="journal article" date="2019" name="Int. J. Syst. Evol. Microbiol.">
        <title>The Global Catalogue of Microorganisms (GCM) 10K type strain sequencing project: providing services to taxonomists for standard genome sequencing and annotation.</title>
        <authorList>
            <consortium name="The Broad Institute Genomics Platform"/>
            <consortium name="The Broad Institute Genome Sequencing Center for Infectious Disease"/>
            <person name="Wu L."/>
            <person name="Ma J."/>
        </authorList>
    </citation>
    <scope>NUCLEOTIDE SEQUENCE [LARGE SCALE GENOMIC DNA]</scope>
    <source>
        <strain evidence="2">JCM 16548</strain>
    </source>
</reference>
<keyword evidence="2" id="KW-1185">Reference proteome</keyword>
<comment type="caution">
    <text evidence="1">The sequence shown here is derived from an EMBL/GenBank/DDBJ whole genome shotgun (WGS) entry which is preliminary data.</text>
</comment>
<dbReference type="Proteomes" id="UP001500051">
    <property type="component" value="Unassembled WGS sequence"/>
</dbReference>
<dbReference type="InterPro" id="IPR037143">
    <property type="entry name" value="4-PPantetheinyl_Trfase_dom_sf"/>
</dbReference>
<name>A0ABP7EJK7_9ACTN</name>
<gene>
    <name evidence="1" type="ORF">GCM10022204_44520</name>
</gene>
<sequence length="185" mass="20143">MVVDNPAPPSVRIWVATLTQADLRLRRWLDPREMGRFLSYESPADRARFLLGAAMLRSAVGQQVGMRPEDVPVDRECESCGAWHGRPRVPGSSLHLSVSHAGLLVAVAMATAGAVGIDVERIRSSPAAAESWTHHEARFKAGGGEDLLVHSLPLPWPGHLMAVAHPKNGTVKVSTSRQRLDLLER</sequence>
<dbReference type="EMBL" id="BAAAYX010000033">
    <property type="protein sequence ID" value="GAA3719520.1"/>
    <property type="molecule type" value="Genomic_DNA"/>
</dbReference>
<dbReference type="Gene3D" id="3.90.470.20">
    <property type="entry name" value="4'-phosphopantetheinyl transferase domain"/>
    <property type="match status" value="1"/>
</dbReference>
<evidence type="ECO:0000313" key="2">
    <source>
        <dbReference type="Proteomes" id="UP001500051"/>
    </source>
</evidence>
<organism evidence="1 2">
    <name type="scientific">Microlunatus aurantiacus</name>
    <dbReference type="NCBI Taxonomy" id="446786"/>
    <lineage>
        <taxon>Bacteria</taxon>
        <taxon>Bacillati</taxon>
        <taxon>Actinomycetota</taxon>
        <taxon>Actinomycetes</taxon>
        <taxon>Propionibacteriales</taxon>
        <taxon>Propionibacteriaceae</taxon>
        <taxon>Microlunatus</taxon>
    </lineage>
</organism>
<dbReference type="SUPFAM" id="SSF56214">
    <property type="entry name" value="4'-phosphopantetheinyl transferase"/>
    <property type="match status" value="1"/>
</dbReference>
<accession>A0ABP7EJK7</accession>
<protein>
    <recommendedName>
        <fullName evidence="3">4'-phosphopantetheinyl transferase</fullName>
    </recommendedName>
</protein>
<proteinExistence type="predicted"/>